<organism evidence="1 2">
    <name type="scientific">Paractinoplanes atraurantiacus</name>
    <dbReference type="NCBI Taxonomy" id="1036182"/>
    <lineage>
        <taxon>Bacteria</taxon>
        <taxon>Bacillati</taxon>
        <taxon>Actinomycetota</taxon>
        <taxon>Actinomycetes</taxon>
        <taxon>Micromonosporales</taxon>
        <taxon>Micromonosporaceae</taxon>
        <taxon>Paractinoplanes</taxon>
    </lineage>
</organism>
<dbReference type="OrthoDB" id="3343876at2"/>
<evidence type="ECO:0000313" key="1">
    <source>
        <dbReference type="EMBL" id="SNY48508.1"/>
    </source>
</evidence>
<evidence type="ECO:0000313" key="2">
    <source>
        <dbReference type="Proteomes" id="UP000219612"/>
    </source>
</evidence>
<gene>
    <name evidence="1" type="ORF">SAMN05421748_10913</name>
</gene>
<evidence type="ECO:0008006" key="3">
    <source>
        <dbReference type="Google" id="ProtNLM"/>
    </source>
</evidence>
<reference evidence="1 2" key="1">
    <citation type="submission" date="2017-09" db="EMBL/GenBank/DDBJ databases">
        <authorList>
            <person name="Ehlers B."/>
            <person name="Leendertz F.H."/>
        </authorList>
    </citation>
    <scope>NUCLEOTIDE SEQUENCE [LARGE SCALE GENOMIC DNA]</scope>
    <source>
        <strain evidence="1 2">CGMCC 4.6857</strain>
    </source>
</reference>
<protein>
    <recommendedName>
        <fullName evidence="3">WD40-like Beta Propeller Repeat</fullName>
    </recommendedName>
</protein>
<dbReference type="RefSeq" id="WP_143234788.1">
    <property type="nucleotide sequence ID" value="NZ_OBDY01000009.1"/>
</dbReference>
<proteinExistence type="predicted"/>
<accession>A0A285IKL7</accession>
<keyword evidence="2" id="KW-1185">Reference proteome</keyword>
<name>A0A285IKL7_9ACTN</name>
<dbReference type="AlphaFoldDB" id="A0A285IKL7"/>
<sequence>MTMTTERPAPPAAPPRGRALTAIALAVALAAGAFLLIGTPGTPTPAPPPTRASATVAWPGAARADLPAGLPDGPLFNPSIFLDATTAVGTAPTPSGDQARLLLRSGSEIRELRRVPLDGNPQFEAFTVSGDQLFWTESTAGSTTVKIWTANLSGNTARLLTADTGNAVFYGNQYDLVVAQGRVHWTAAPAKGDSTKETEIRSVAVTGGPVRVKLEPGQWSLSAWPWLVDDGSASGTPRLRNMTTTRDSPIVSNGTEQLTCGPVWCRAMVLGGDVVARIDLVRPDGTDRRRIAGGAAQSAITDVAVLDRFEILAEPTSETDMTGTAALVVYDVATGRTIDVAPAADGAFSRAGMLWWSTTTGSEEITWHSLDLRTV</sequence>
<dbReference type="Proteomes" id="UP000219612">
    <property type="component" value="Unassembled WGS sequence"/>
</dbReference>
<dbReference type="EMBL" id="OBDY01000009">
    <property type="protein sequence ID" value="SNY48508.1"/>
    <property type="molecule type" value="Genomic_DNA"/>
</dbReference>